<dbReference type="InterPro" id="IPR057559">
    <property type="entry name" value="SAM_6"/>
</dbReference>
<reference evidence="4 5" key="1">
    <citation type="submission" date="2019-04" db="EMBL/GenBank/DDBJ databases">
        <authorList>
            <consortium name="DOE Joint Genome Institute"/>
            <person name="Mondo S."/>
            <person name="Kjaerbolling I."/>
            <person name="Vesth T."/>
            <person name="Frisvad J.C."/>
            <person name="Nybo J.L."/>
            <person name="Theobald S."/>
            <person name="Kildgaard S."/>
            <person name="Isbrandt T."/>
            <person name="Kuo A."/>
            <person name="Sato A."/>
            <person name="Lyhne E.K."/>
            <person name="Kogle M.E."/>
            <person name="Wiebenga A."/>
            <person name="Kun R.S."/>
            <person name="Lubbers R.J."/>
            <person name="Makela M.R."/>
            <person name="Barry K."/>
            <person name="Chovatia M."/>
            <person name="Clum A."/>
            <person name="Daum C."/>
            <person name="Haridas S."/>
            <person name="He G."/>
            <person name="LaButti K."/>
            <person name="Lipzen A."/>
            <person name="Riley R."/>
            <person name="Salamov A."/>
            <person name="Simmons B.A."/>
            <person name="Magnuson J.K."/>
            <person name="Henrissat B."/>
            <person name="Mortensen U.H."/>
            <person name="Larsen T.O."/>
            <person name="Devries R.P."/>
            <person name="Grigoriev I.V."/>
            <person name="Machida M."/>
            <person name="Baker S.E."/>
            <person name="Andersen M.R."/>
            <person name="Cantor M.N."/>
            <person name="Hua S.X."/>
        </authorList>
    </citation>
    <scope>NUCLEOTIDE SEQUENCE [LARGE SCALE GENOMIC DNA]</scope>
    <source>
        <strain evidence="4 5">CBS 119388</strain>
    </source>
</reference>
<proteinExistence type="predicted"/>
<dbReference type="InterPro" id="IPR055528">
    <property type="entry name" value="DUF7102"/>
</dbReference>
<dbReference type="AlphaFoldDB" id="A0A5N7DTQ0"/>
<organism evidence="4 5">
    <name type="scientific">Aspergillus pseudonomiae</name>
    <dbReference type="NCBI Taxonomy" id="1506151"/>
    <lineage>
        <taxon>Eukaryota</taxon>
        <taxon>Fungi</taxon>
        <taxon>Dikarya</taxon>
        <taxon>Ascomycota</taxon>
        <taxon>Pezizomycotina</taxon>
        <taxon>Eurotiomycetes</taxon>
        <taxon>Eurotiomycetidae</taxon>
        <taxon>Eurotiales</taxon>
        <taxon>Aspergillaceae</taxon>
        <taxon>Aspergillus</taxon>
        <taxon>Aspergillus subgen. Circumdati</taxon>
    </lineage>
</organism>
<feature type="domain" description="DUF7102" evidence="2">
    <location>
        <begin position="654"/>
        <end position="837"/>
    </location>
</feature>
<accession>A0A5N6I997</accession>
<dbReference type="EMBL" id="ML736738">
    <property type="protein sequence ID" value="KAE8409822.1"/>
    <property type="molecule type" value="Genomic_DNA"/>
</dbReference>
<evidence type="ECO:0000259" key="2">
    <source>
        <dbReference type="Pfam" id="PF23394"/>
    </source>
</evidence>
<dbReference type="RefSeq" id="XP_031947141.1">
    <property type="nucleotide sequence ID" value="XM_032088643.1"/>
</dbReference>
<accession>A0A5N7DTQ0</accession>
<evidence type="ECO:0000256" key="1">
    <source>
        <dbReference type="SAM" id="MobiDB-lite"/>
    </source>
</evidence>
<protein>
    <submittedName>
        <fullName evidence="4">Uncharacterized protein</fullName>
    </submittedName>
</protein>
<dbReference type="Pfam" id="PF23394">
    <property type="entry name" value="DUF7102"/>
    <property type="match status" value="1"/>
</dbReference>
<evidence type="ECO:0000259" key="3">
    <source>
        <dbReference type="Pfam" id="PF23395"/>
    </source>
</evidence>
<evidence type="ECO:0000313" key="5">
    <source>
        <dbReference type="Proteomes" id="UP000325579"/>
    </source>
</evidence>
<dbReference type="Pfam" id="PF23395">
    <property type="entry name" value="SAM_6"/>
    <property type="match status" value="1"/>
</dbReference>
<dbReference type="OrthoDB" id="3647246at2759"/>
<feature type="domain" description="SAM-like" evidence="3">
    <location>
        <begin position="867"/>
        <end position="942"/>
    </location>
</feature>
<evidence type="ECO:0000313" key="4">
    <source>
        <dbReference type="EMBL" id="KAE8409822.1"/>
    </source>
</evidence>
<name>A0A5N7DTQ0_9EURO</name>
<feature type="region of interest" description="Disordered" evidence="1">
    <location>
        <begin position="399"/>
        <end position="430"/>
    </location>
</feature>
<keyword evidence="5" id="KW-1185">Reference proteome</keyword>
<sequence>MENPQEPSLLEYARFYGIARDFTAVDPLTYIDDVATETPLPHDTLSEFQDHIYETQRNVEDKLRKEKLNVRKESARLLASVIQDARAEKLDINWDELLPKFSQADELKLPLPILHEDSIMETLRYTSPLRYDENVVEIRPHDESCPKLKDEEIIADLLVKADQVLKDVMPEKLNCSRESMLLIQRARDCGSLAFPDLEGLLNDMMMSVQKDRNPSKSPPLLLSDIDETYYRSPSPALESLMLPSPASSGSFELELQRNKILVCHSDSKTSDCAVAPNKGEGSHTSEEKARLEHEVSLDRNNAEISTVGADSAAQSFPDKYNRSEKQRGLGVSQQIGDAINLIDADSSAIFHTQENECMPTACTSTQERSSQSPRVILVENCQIASMSAEFISSFGSSSVIDSPNPDSTRCQPYPMSTMPSSQHSKPEDRAGGYLHTVEDHGSVEDIAETASDKELGFTHEDVSDMRFTGQRQLSEPDIAALQHESGKTAMCTSPDTAVPETNASSDMVSNLICCEVSTDTMLGGQKRRHEEGQDVSRKDRKLVQPLTASLANDKCKYTLPSQSSILGSLSTFMEARGRVERRQVTAVSPYFTNNMRFEGVVEHQNPAINAENPHRYEERKDTLEELYPPGLELTKHQYPQYPQLQAHNHEQPLLFVSTALLKSHLPIIQGLERLKSPPAMIYRDYDQPVPRIWTPSQTNTKDTLPKEADIIVSPTAGIILTTLQATTQLYLPGHKPNPQTNGTTCINSPLRERIFLLAPRYRYLYVFVAHGANFPKGGQGNAPRLTADRRLLASFTSLTAFCDSMSANSTISPILISPSSDTLIEWILALARKHASHLPADTAGLPQTMSFTPVNATPKNMFDIETMENETRWEIFLRRVGLSPYAAQTILTVLKYEREIPERKYNDSTPHDVDKETSALSRFIEMSPEQRRELFPGLIGKRNEAILEKDWQCDWALDFD</sequence>
<dbReference type="GeneID" id="43673334"/>
<dbReference type="Proteomes" id="UP000325579">
    <property type="component" value="Unassembled WGS sequence"/>
</dbReference>
<gene>
    <name evidence="4" type="ORF">BDV37DRAFT_290110</name>
</gene>